<evidence type="ECO:0000313" key="8">
    <source>
        <dbReference type="EMBL" id="MBD1548887.1"/>
    </source>
</evidence>
<dbReference type="Gene3D" id="3.30.930.10">
    <property type="entry name" value="Bira Bifunctional Protein, Domain 2"/>
    <property type="match status" value="1"/>
</dbReference>
<keyword evidence="2" id="KW-0547">Nucleotide-binding</keyword>
<dbReference type="InterPro" id="IPR004408">
    <property type="entry name" value="Biotin_CoA_COase_ligase"/>
</dbReference>
<dbReference type="Gene3D" id="2.30.30.100">
    <property type="match status" value="1"/>
</dbReference>
<comment type="caution">
    <text evidence="8">The sequence shown here is derived from an EMBL/GenBank/DDBJ whole genome shotgun (WGS) entry which is preliminary data.</text>
</comment>
<accession>A0A926S8L0</accession>
<dbReference type="PANTHER" id="PTHR12835">
    <property type="entry name" value="BIOTIN PROTEIN LIGASE"/>
    <property type="match status" value="1"/>
</dbReference>
<evidence type="ECO:0000313" key="9">
    <source>
        <dbReference type="Proteomes" id="UP000598467"/>
    </source>
</evidence>
<dbReference type="InterPro" id="IPR045864">
    <property type="entry name" value="aa-tRNA-synth_II/BPL/LPL"/>
</dbReference>
<evidence type="ECO:0000256" key="6">
    <source>
        <dbReference type="ARBA" id="ARBA00047846"/>
    </source>
</evidence>
<dbReference type="GO" id="GO:0005737">
    <property type="term" value="C:cytoplasm"/>
    <property type="evidence" value="ECO:0007669"/>
    <property type="project" value="TreeGrafter"/>
</dbReference>
<evidence type="ECO:0000256" key="2">
    <source>
        <dbReference type="ARBA" id="ARBA00022741"/>
    </source>
</evidence>
<evidence type="ECO:0000256" key="5">
    <source>
        <dbReference type="ARBA" id="ARBA00024227"/>
    </source>
</evidence>
<dbReference type="InterPro" id="IPR004143">
    <property type="entry name" value="BPL_LPL_catalytic"/>
</dbReference>
<dbReference type="NCBIfam" id="TIGR00121">
    <property type="entry name" value="birA_ligase"/>
    <property type="match status" value="1"/>
</dbReference>
<evidence type="ECO:0000256" key="4">
    <source>
        <dbReference type="ARBA" id="ARBA00023267"/>
    </source>
</evidence>
<dbReference type="Pfam" id="PF03099">
    <property type="entry name" value="BPL_LplA_LipB"/>
    <property type="match status" value="1"/>
</dbReference>
<dbReference type="EMBL" id="JABFCZ010000027">
    <property type="protein sequence ID" value="MBD1548887.1"/>
    <property type="molecule type" value="Genomic_DNA"/>
</dbReference>
<comment type="catalytic activity">
    <reaction evidence="6">
        <text>biotin + L-lysyl-[protein] + ATP = N(6)-biotinyl-L-lysyl-[protein] + AMP + diphosphate + H(+)</text>
        <dbReference type="Rhea" id="RHEA:11756"/>
        <dbReference type="Rhea" id="RHEA-COMP:9752"/>
        <dbReference type="Rhea" id="RHEA-COMP:10505"/>
        <dbReference type="ChEBI" id="CHEBI:15378"/>
        <dbReference type="ChEBI" id="CHEBI:29969"/>
        <dbReference type="ChEBI" id="CHEBI:30616"/>
        <dbReference type="ChEBI" id="CHEBI:33019"/>
        <dbReference type="ChEBI" id="CHEBI:57586"/>
        <dbReference type="ChEBI" id="CHEBI:83144"/>
        <dbReference type="ChEBI" id="CHEBI:456215"/>
        <dbReference type="EC" id="6.3.4.15"/>
    </reaction>
</comment>
<proteinExistence type="predicted"/>
<dbReference type="CDD" id="cd16442">
    <property type="entry name" value="BPL"/>
    <property type="match status" value="1"/>
</dbReference>
<dbReference type="SUPFAM" id="SSF55681">
    <property type="entry name" value="Class II aaRS and biotin synthetases"/>
    <property type="match status" value="1"/>
</dbReference>
<name>A0A926S8L0_9HYPH</name>
<dbReference type="PANTHER" id="PTHR12835:SF5">
    <property type="entry name" value="BIOTIN--PROTEIN LIGASE"/>
    <property type="match status" value="1"/>
</dbReference>
<sequence length="256" mass="27702">MNTGNPARSAPGLRFEHHDTVGSTNTLAFERARSGDQGHLWITAGEQLQGRGRLGRDWASPRGNLFASHLLIDPGPAERLGELPLLAAVALAEAVDKATGAHHLAKLKWPNDLLIEGAKLSGILLEAETLSDKRLAVVLGFGVNCVSHPDLSLYPSVDLTALGYRVTAEGLLDHLSVRLAEWLENWQKADGFLPVREAWLARAAHLGQKITVRNASDEISGTFLDLNTRGHLVLRLDSGELRTIFAGDVFLPGLKP</sequence>
<dbReference type="GO" id="GO:0004077">
    <property type="term" value="F:biotin--[biotin carboxyl-carrier protein] ligase activity"/>
    <property type="evidence" value="ECO:0007669"/>
    <property type="project" value="UniProtKB-EC"/>
</dbReference>
<evidence type="ECO:0000256" key="3">
    <source>
        <dbReference type="ARBA" id="ARBA00022840"/>
    </source>
</evidence>
<dbReference type="Proteomes" id="UP000598467">
    <property type="component" value="Unassembled WGS sequence"/>
</dbReference>
<dbReference type="PROSITE" id="PS51733">
    <property type="entry name" value="BPL_LPL_CATALYTIC"/>
    <property type="match status" value="1"/>
</dbReference>
<dbReference type="GO" id="GO:0005524">
    <property type="term" value="F:ATP binding"/>
    <property type="evidence" value="ECO:0007669"/>
    <property type="project" value="UniProtKB-KW"/>
</dbReference>
<dbReference type="Pfam" id="PF02237">
    <property type="entry name" value="BPL_C"/>
    <property type="match status" value="1"/>
</dbReference>
<reference evidence="8" key="1">
    <citation type="submission" date="2020-05" db="EMBL/GenBank/DDBJ databases">
        <title>Identification of trans-AT polyketide cluster in two marine bacteria, producers of a novel glutaramide-containing polyketide sesbanimide D and analogs.</title>
        <authorList>
            <person name="Kacar D."/>
            <person name="Rodriguez P."/>
            <person name="Canedo L."/>
            <person name="Gonzalez E."/>
            <person name="Galan B."/>
            <person name="De La Calle F."/>
            <person name="Garcia J.L."/>
        </authorList>
    </citation>
    <scope>NUCLEOTIDE SEQUENCE</scope>
    <source>
        <strain evidence="8">PHM038</strain>
    </source>
</reference>
<dbReference type="InterPro" id="IPR008988">
    <property type="entry name" value="Transcriptional_repressor_C"/>
</dbReference>
<dbReference type="AlphaFoldDB" id="A0A926S8L0"/>
<dbReference type="EC" id="6.3.4.15" evidence="5"/>
<keyword evidence="3" id="KW-0067">ATP-binding</keyword>
<keyword evidence="1 8" id="KW-0436">Ligase</keyword>
<evidence type="ECO:0000259" key="7">
    <source>
        <dbReference type="PROSITE" id="PS51733"/>
    </source>
</evidence>
<gene>
    <name evidence="8" type="ORF">HK439_21695</name>
</gene>
<protein>
    <recommendedName>
        <fullName evidence="5">biotin--[biotin carboxyl-carrier protein] ligase</fullName>
        <ecNumber evidence="5">6.3.4.15</ecNumber>
    </recommendedName>
</protein>
<dbReference type="SUPFAM" id="SSF50037">
    <property type="entry name" value="C-terminal domain of transcriptional repressors"/>
    <property type="match status" value="1"/>
</dbReference>
<organism evidence="8 9">
    <name type="scientific">Roseibium aggregatum</name>
    <dbReference type="NCBI Taxonomy" id="187304"/>
    <lineage>
        <taxon>Bacteria</taxon>
        <taxon>Pseudomonadati</taxon>
        <taxon>Pseudomonadota</taxon>
        <taxon>Alphaproteobacteria</taxon>
        <taxon>Hyphomicrobiales</taxon>
        <taxon>Stappiaceae</taxon>
        <taxon>Roseibium</taxon>
    </lineage>
</organism>
<dbReference type="InterPro" id="IPR003142">
    <property type="entry name" value="BPL_C"/>
</dbReference>
<dbReference type="RefSeq" id="WP_190293577.1">
    <property type="nucleotide sequence ID" value="NZ_JABFCZ010000027.1"/>
</dbReference>
<keyword evidence="4" id="KW-0092">Biotin</keyword>
<feature type="domain" description="BPL/LPL catalytic" evidence="7">
    <location>
        <begin position="7"/>
        <end position="187"/>
    </location>
</feature>
<evidence type="ECO:0000256" key="1">
    <source>
        <dbReference type="ARBA" id="ARBA00022598"/>
    </source>
</evidence>